<dbReference type="AlphaFoldDB" id="A0AAX4JX98"/>
<protein>
    <recommendedName>
        <fullName evidence="3">Chromo domain-containing protein</fullName>
    </recommendedName>
</protein>
<dbReference type="InterPro" id="IPR000953">
    <property type="entry name" value="Chromo/chromo_shadow_dom"/>
</dbReference>
<evidence type="ECO:0000313" key="4">
    <source>
        <dbReference type="EMBL" id="WWC89509.1"/>
    </source>
</evidence>
<accession>A0AAX4JX98</accession>
<dbReference type="EMBL" id="CP144102">
    <property type="protein sequence ID" value="WWC89509.1"/>
    <property type="molecule type" value="Genomic_DNA"/>
</dbReference>
<feature type="compositionally biased region" description="Basic and acidic residues" evidence="2">
    <location>
        <begin position="438"/>
        <end position="449"/>
    </location>
</feature>
<feature type="region of interest" description="Disordered" evidence="2">
    <location>
        <begin position="609"/>
        <end position="633"/>
    </location>
</feature>
<feature type="coiled-coil region" evidence="1">
    <location>
        <begin position="742"/>
        <end position="790"/>
    </location>
</feature>
<feature type="compositionally biased region" description="Acidic residues" evidence="2">
    <location>
        <begin position="450"/>
        <end position="459"/>
    </location>
</feature>
<evidence type="ECO:0000259" key="3">
    <source>
        <dbReference type="PROSITE" id="PS50013"/>
    </source>
</evidence>
<dbReference type="PROSITE" id="PS50013">
    <property type="entry name" value="CHROMO_2"/>
    <property type="match status" value="1"/>
</dbReference>
<name>A0AAX4JX98_9TREE</name>
<feature type="compositionally biased region" description="Acidic residues" evidence="2">
    <location>
        <begin position="145"/>
        <end position="154"/>
    </location>
</feature>
<reference evidence="4 5" key="1">
    <citation type="submission" date="2024-01" db="EMBL/GenBank/DDBJ databases">
        <title>Comparative genomics of Cryptococcus and Kwoniella reveals pathogenesis evolution and contrasting modes of karyotype evolution via chromosome fusion or intercentromeric recombination.</title>
        <authorList>
            <person name="Coelho M.A."/>
            <person name="David-Palma M."/>
            <person name="Shea T."/>
            <person name="Bowers K."/>
            <person name="McGinley-Smith S."/>
            <person name="Mohammad A.W."/>
            <person name="Gnirke A."/>
            <person name="Yurkov A.M."/>
            <person name="Nowrousian M."/>
            <person name="Sun S."/>
            <person name="Cuomo C.A."/>
            <person name="Heitman J."/>
        </authorList>
    </citation>
    <scope>NUCLEOTIDE SEQUENCE [LARGE SCALE GENOMIC DNA]</scope>
    <source>
        <strain evidence="4 5">CBS 6074</strain>
    </source>
</reference>
<feature type="region of interest" description="Disordered" evidence="2">
    <location>
        <begin position="70"/>
        <end position="550"/>
    </location>
</feature>
<dbReference type="InterPro" id="IPR016197">
    <property type="entry name" value="Chromo-like_dom_sf"/>
</dbReference>
<keyword evidence="5" id="KW-1185">Reference proteome</keyword>
<feature type="compositionally biased region" description="Basic residues" evidence="2">
    <location>
        <begin position="1"/>
        <end position="10"/>
    </location>
</feature>
<feature type="compositionally biased region" description="Polar residues" evidence="2">
    <location>
        <begin position="840"/>
        <end position="853"/>
    </location>
</feature>
<feature type="compositionally biased region" description="Acidic residues" evidence="2">
    <location>
        <begin position="163"/>
        <end position="173"/>
    </location>
</feature>
<dbReference type="GeneID" id="91095103"/>
<dbReference type="RefSeq" id="XP_066076272.1">
    <property type="nucleotide sequence ID" value="XM_066220175.1"/>
</dbReference>
<feature type="compositionally biased region" description="Polar residues" evidence="2">
    <location>
        <begin position="106"/>
        <end position="119"/>
    </location>
</feature>
<feature type="compositionally biased region" description="Basic residues" evidence="2">
    <location>
        <begin position="824"/>
        <end position="833"/>
    </location>
</feature>
<feature type="compositionally biased region" description="Low complexity" evidence="2">
    <location>
        <begin position="221"/>
        <end position="246"/>
    </location>
</feature>
<feature type="compositionally biased region" description="Acidic residues" evidence="2">
    <location>
        <begin position="480"/>
        <end position="499"/>
    </location>
</feature>
<dbReference type="SUPFAM" id="SSF54160">
    <property type="entry name" value="Chromo domain-like"/>
    <property type="match status" value="1"/>
</dbReference>
<feature type="compositionally biased region" description="Acidic residues" evidence="2">
    <location>
        <begin position="797"/>
        <end position="811"/>
    </location>
</feature>
<dbReference type="Gene3D" id="2.40.50.40">
    <property type="match status" value="1"/>
</dbReference>
<dbReference type="Proteomes" id="UP001355207">
    <property type="component" value="Chromosome 5"/>
</dbReference>
<keyword evidence="1" id="KW-0175">Coiled coil</keyword>
<feature type="compositionally biased region" description="Low complexity" evidence="2">
    <location>
        <begin position="287"/>
        <end position="300"/>
    </location>
</feature>
<dbReference type="CDD" id="cd00024">
    <property type="entry name" value="CD_CSD"/>
    <property type="match status" value="1"/>
</dbReference>
<feature type="region of interest" description="Disordered" evidence="2">
    <location>
        <begin position="791"/>
        <end position="853"/>
    </location>
</feature>
<proteinExistence type="predicted"/>
<feature type="compositionally biased region" description="Basic and acidic residues" evidence="2">
    <location>
        <begin position="72"/>
        <end position="89"/>
    </location>
</feature>
<feature type="compositionally biased region" description="Basic and acidic residues" evidence="2">
    <location>
        <begin position="120"/>
        <end position="129"/>
    </location>
</feature>
<organism evidence="4 5">
    <name type="scientific">Kwoniella dendrophila CBS 6074</name>
    <dbReference type="NCBI Taxonomy" id="1295534"/>
    <lineage>
        <taxon>Eukaryota</taxon>
        <taxon>Fungi</taxon>
        <taxon>Dikarya</taxon>
        <taxon>Basidiomycota</taxon>
        <taxon>Agaricomycotina</taxon>
        <taxon>Tremellomycetes</taxon>
        <taxon>Tremellales</taxon>
        <taxon>Cryptococcaceae</taxon>
        <taxon>Kwoniella</taxon>
    </lineage>
</organism>
<evidence type="ECO:0000256" key="2">
    <source>
        <dbReference type="SAM" id="MobiDB-lite"/>
    </source>
</evidence>
<feature type="region of interest" description="Disordered" evidence="2">
    <location>
        <begin position="1"/>
        <end position="45"/>
    </location>
</feature>
<gene>
    <name evidence="4" type="ORF">L201_004433</name>
</gene>
<feature type="compositionally biased region" description="Low complexity" evidence="2">
    <location>
        <begin position="525"/>
        <end position="543"/>
    </location>
</feature>
<sequence>MRYKRGRRSSTHSSSTGAQSPEKGEEEETTQPQETQFISQSDDADNLWEVSEILDERGARATGDYLVQWKGFDPETGKPWEPSWTKKEGCTPNLIRDWKIKKANLDINSRTKSRSNSVTPKEEKDDHSTSRSSSRKIKRRRVEIDIDNEDYDDVDDHHTKYIDDDDDDEEDESYQNTSNRRRRGRVSVEVPTRLRRLRTSSSPVKTNKDRATVRFKRSRTRGTSISSSVDDNPASSPIRSTRSSRSQRSKPRDLAQTPSPEPEDITTTQESVPETRSTQMKKIIDLSTTSPSNSQSNSTGNGNGATPGPGPSTTANRSNRQPSSSPPPVPLPKKRLGPIPVQSPSVFKPFFQDDNNQPSQNSATSENDSVPVKSSSLDRDPIRQFSSPPRSPERKTTGIKNSNSTKADTKNRSPKSASPFAEQAKKVKGGSAAQGSNRIERNGEEGERLIEDEDEDEDNDNAKDALEEELEGNMDSQENNVEDEDLDILNSDNDVDQDGNNDAPSQDILENHDASDNEFPEAPADLTQSQTTDSTPSQPHPDTLALAESKTRISDLEAKLLAMEESRQRISELEAQLHEALAPKEHPDSVALVEARTRVTELEDKLEKLENRPSEAIPKIASSTAEPDTASDNERIKQLEEENRKLKKSKKTTLEENNFLRAQYSEASNKAVEEVNKVNSLEKQIKVLKSQLSNGLKQKQLHFQNISKITLDENIKLKGQNKILLDQARLTGDAIRKKAATFDKMKREYDEIIANATDKNQEIVQLKQRVENLSERNEDLVDQLETIRAVQMGVIPSDDDDGDKDSEDESSDSSASQDELMSRAKNRSNRKSRSTSNNRDVFQNDNNTAQLTQSNIPSSAYQCSWRDGEKDCKVVCETVEVSIQIDP</sequence>
<feature type="domain" description="Chromo" evidence="3">
    <location>
        <begin position="48"/>
        <end position="110"/>
    </location>
</feature>
<evidence type="ECO:0000256" key="1">
    <source>
        <dbReference type="SAM" id="Coils"/>
    </source>
</evidence>
<feature type="compositionally biased region" description="Polar residues" evidence="2">
    <location>
        <begin position="265"/>
        <end position="280"/>
    </location>
</feature>
<feature type="compositionally biased region" description="Polar residues" evidence="2">
    <location>
        <begin position="353"/>
        <end position="375"/>
    </location>
</feature>
<evidence type="ECO:0000313" key="5">
    <source>
        <dbReference type="Proteomes" id="UP001355207"/>
    </source>
</evidence>
<dbReference type="GO" id="GO:0006338">
    <property type="term" value="P:chromatin remodeling"/>
    <property type="evidence" value="ECO:0007669"/>
    <property type="project" value="UniProtKB-ARBA"/>
</dbReference>